<evidence type="ECO:0000313" key="2">
    <source>
        <dbReference type="Proteomes" id="UP000231086"/>
    </source>
</evidence>
<accession>A0A2M8KIP4</accession>
<dbReference type="Proteomes" id="UP000231086">
    <property type="component" value="Unassembled WGS sequence"/>
</dbReference>
<dbReference type="EMBL" id="PFEA01000032">
    <property type="protein sequence ID" value="PJE59790.1"/>
    <property type="molecule type" value="Genomic_DNA"/>
</dbReference>
<name>A0A2M8KIP4_9BACT</name>
<sequence length="108" mass="12189">MATEQKLRRIIKTADQTHNPWYGGWGIRCSQNRADSYVFEALSCSPSQAFQVTVVNNEIWVEQKYADVIAGILLRNSIKFTARHQTFVSSSAIRAAISTKKTPLFQPV</sequence>
<reference evidence="2" key="1">
    <citation type="submission" date="2017-09" db="EMBL/GenBank/DDBJ databases">
        <title>Depth-based differentiation of microbial function through sediment-hosted aquifers and enrichment of novel symbionts in the deep terrestrial subsurface.</title>
        <authorList>
            <person name="Probst A.J."/>
            <person name="Ladd B."/>
            <person name="Jarett J.K."/>
            <person name="Geller-Mcgrath D.E."/>
            <person name="Sieber C.M.K."/>
            <person name="Emerson J.B."/>
            <person name="Anantharaman K."/>
            <person name="Thomas B.C."/>
            <person name="Malmstrom R."/>
            <person name="Stieglmeier M."/>
            <person name="Klingl A."/>
            <person name="Woyke T."/>
            <person name="Ryan C.M."/>
            <person name="Banfield J.F."/>
        </authorList>
    </citation>
    <scope>NUCLEOTIDE SEQUENCE [LARGE SCALE GENOMIC DNA]</scope>
</reference>
<dbReference type="AlphaFoldDB" id="A0A2M8KIP4"/>
<protein>
    <submittedName>
        <fullName evidence="1">Uncharacterized protein</fullName>
    </submittedName>
</protein>
<gene>
    <name evidence="1" type="ORF">COU85_01750</name>
</gene>
<proteinExistence type="predicted"/>
<comment type="caution">
    <text evidence="1">The sequence shown here is derived from an EMBL/GenBank/DDBJ whole genome shotgun (WGS) entry which is preliminary data.</text>
</comment>
<organism evidence="1 2">
    <name type="scientific">Candidatus Portnoybacteria bacterium CG10_big_fil_rev_8_21_14_0_10_44_7</name>
    <dbReference type="NCBI Taxonomy" id="1974816"/>
    <lineage>
        <taxon>Bacteria</taxon>
        <taxon>Candidatus Portnoyibacteriota</taxon>
    </lineage>
</organism>
<evidence type="ECO:0000313" key="1">
    <source>
        <dbReference type="EMBL" id="PJE59790.1"/>
    </source>
</evidence>